<reference evidence="2" key="1">
    <citation type="submission" date="2022-02" db="EMBL/GenBank/DDBJ databases">
        <authorList>
            <person name="Henning P.M."/>
            <person name="McCubbin A.G."/>
            <person name="Shore J.S."/>
        </authorList>
    </citation>
    <scope>NUCLEOTIDE SEQUENCE</scope>
    <source>
        <strain evidence="2">F60SS</strain>
        <tissue evidence="2">Leaves</tissue>
    </source>
</reference>
<dbReference type="Proteomes" id="UP001141552">
    <property type="component" value="Unassembled WGS sequence"/>
</dbReference>
<comment type="caution">
    <text evidence="2">The sequence shown here is derived from an EMBL/GenBank/DDBJ whole genome shotgun (WGS) entry which is preliminary data.</text>
</comment>
<feature type="region of interest" description="Disordered" evidence="1">
    <location>
        <begin position="339"/>
        <end position="367"/>
    </location>
</feature>
<reference evidence="2" key="2">
    <citation type="journal article" date="2023" name="Plants (Basel)">
        <title>Annotation of the Turnera subulata (Passifloraceae) Draft Genome Reveals the S-Locus Evolved after the Divergence of Turneroideae from Passifloroideae in a Stepwise Manner.</title>
        <authorList>
            <person name="Henning P.M."/>
            <person name="Roalson E.H."/>
            <person name="Mir W."/>
            <person name="McCubbin A.G."/>
            <person name="Shore J.S."/>
        </authorList>
    </citation>
    <scope>NUCLEOTIDE SEQUENCE</scope>
    <source>
        <strain evidence="2">F60SS</strain>
    </source>
</reference>
<keyword evidence="3" id="KW-1185">Reference proteome</keyword>
<gene>
    <name evidence="2" type="ORF">Tsubulata_022724</name>
</gene>
<dbReference type="InterPro" id="IPR035513">
    <property type="entry name" value="Invertase/methylesterase_inhib"/>
</dbReference>
<evidence type="ECO:0000313" key="2">
    <source>
        <dbReference type="EMBL" id="KAJ4822186.1"/>
    </source>
</evidence>
<proteinExistence type="predicted"/>
<feature type="region of interest" description="Disordered" evidence="1">
    <location>
        <begin position="200"/>
        <end position="294"/>
    </location>
</feature>
<organism evidence="2 3">
    <name type="scientific">Turnera subulata</name>
    <dbReference type="NCBI Taxonomy" id="218843"/>
    <lineage>
        <taxon>Eukaryota</taxon>
        <taxon>Viridiplantae</taxon>
        <taxon>Streptophyta</taxon>
        <taxon>Embryophyta</taxon>
        <taxon>Tracheophyta</taxon>
        <taxon>Spermatophyta</taxon>
        <taxon>Magnoliopsida</taxon>
        <taxon>eudicotyledons</taxon>
        <taxon>Gunneridae</taxon>
        <taxon>Pentapetalae</taxon>
        <taxon>rosids</taxon>
        <taxon>fabids</taxon>
        <taxon>Malpighiales</taxon>
        <taxon>Passifloraceae</taxon>
        <taxon>Turnera</taxon>
    </lineage>
</organism>
<dbReference type="Gene3D" id="1.20.140.40">
    <property type="entry name" value="Invertase/pectin methylesterase inhibitor family protein"/>
    <property type="match status" value="1"/>
</dbReference>
<evidence type="ECO:0000313" key="3">
    <source>
        <dbReference type="Proteomes" id="UP001141552"/>
    </source>
</evidence>
<sequence>MCVESLSPYAPSIQESNRRFIYTAVNVIPANVQYTMTLMDNFKKMKGLTFIETGLLSSCFEMFSLNVSSLIELSGELDIMYKSKGPEVLAGGGGDNFVTCNDEFDLRKEVVKLKALVISRVVNVTHILFNILDVLAGGTGDNFATCNDEFDLWKEDIHSCLHWFLHMDGAVLENHWCKSEDEIHHAMDFTLTTCNKHTPHHPLPPPPNTAPSHLPSPPPRFCHCRGKPPPLPPCSRDRPHPSPPPTHTTTPLDVDTPPATSPHFLTSRATPTTTTDATGDRLQQRRLGSPPPRAVCSAADAVRHEQAAADAQKAGPSFPLVTVAPSSPQAAVRRLVRPCSHATARSRRRRPALGEHGAPRNRLRQIMPPPIAPTWAGGLDIALGLAQSRDLTTRSLRS</sequence>
<dbReference type="EMBL" id="JAKUCV010007742">
    <property type="protein sequence ID" value="KAJ4822186.1"/>
    <property type="molecule type" value="Genomic_DNA"/>
</dbReference>
<dbReference type="AlphaFoldDB" id="A0A9Q0F256"/>
<dbReference type="OrthoDB" id="1430376at2759"/>
<feature type="compositionally biased region" description="Pro residues" evidence="1">
    <location>
        <begin position="201"/>
        <end position="220"/>
    </location>
</feature>
<protein>
    <recommendedName>
        <fullName evidence="4">Pectinesterase inhibitor domain-containing protein</fullName>
    </recommendedName>
</protein>
<feature type="compositionally biased region" description="Low complexity" evidence="1">
    <location>
        <begin position="266"/>
        <end position="277"/>
    </location>
</feature>
<dbReference type="SUPFAM" id="SSF101148">
    <property type="entry name" value="Plant invertase/pectin methylesterase inhibitor"/>
    <property type="match status" value="1"/>
</dbReference>
<evidence type="ECO:0000256" key="1">
    <source>
        <dbReference type="SAM" id="MobiDB-lite"/>
    </source>
</evidence>
<accession>A0A9Q0F256</accession>
<name>A0A9Q0F256_9ROSI</name>
<evidence type="ECO:0008006" key="4">
    <source>
        <dbReference type="Google" id="ProtNLM"/>
    </source>
</evidence>
<feature type="compositionally biased region" description="Low complexity" evidence="1">
    <location>
        <begin position="247"/>
        <end position="258"/>
    </location>
</feature>